<dbReference type="InterPro" id="IPR050567">
    <property type="entry name" value="Mitochondrial_Carrier"/>
</dbReference>
<feature type="repeat" description="Solcar" evidence="9">
    <location>
        <begin position="117"/>
        <end position="224"/>
    </location>
</feature>
<sequence>MSIDFVAGWCGGAAGMAVGQPFDTVKVGLRGSHVYMHNTSSSQARLQTDGLLDGKKTYRGAYHCFSHIVKHEGPRALFKGMAAPLLGMAALNSLVFGVHGNLMIVFQARADGPDTTPGLKYSFISGCVAGFVQTVISSTTELIKLRLQFQKDRTDLIPRSLHHHHHSKGHTETRVYSGPWDAARKIYQREGLLRGIGRGYWVTCLRDVPAFGFYFGTYDYMCRWRLRQKGLGHIDELSPGFICVAGGMGGTISWISSYPVDVVKSRYQIDGMGSGTYRYSSGVDCFRQTSREGWRAFFAGLSPTLCRAFPVNAVTFVTVAVILREWRKFRSNGS</sequence>
<keyword evidence="7" id="KW-0496">Mitochondrion</keyword>
<keyword evidence="5" id="KW-0677">Repeat</keyword>
<evidence type="ECO:0000256" key="7">
    <source>
        <dbReference type="ARBA" id="ARBA00023128"/>
    </source>
</evidence>
<name>A0AA35TYV0_GEOBA</name>
<feature type="repeat" description="Solcar" evidence="9">
    <location>
        <begin position="3"/>
        <end position="105"/>
    </location>
</feature>
<proteinExistence type="inferred from homology"/>
<protein>
    <submittedName>
        <fullName evidence="11">Mitochondrial basic amino acids transporter</fullName>
    </submittedName>
</protein>
<evidence type="ECO:0000256" key="1">
    <source>
        <dbReference type="ARBA" id="ARBA00004225"/>
    </source>
</evidence>
<dbReference type="InterPro" id="IPR002067">
    <property type="entry name" value="MCP"/>
</dbReference>
<keyword evidence="3 10" id="KW-0813">Transport</keyword>
<dbReference type="GO" id="GO:0005289">
    <property type="term" value="F:high-affinity L-arginine transmembrane transporter activity"/>
    <property type="evidence" value="ECO:0007669"/>
    <property type="project" value="TreeGrafter"/>
</dbReference>
<keyword evidence="12" id="KW-1185">Reference proteome</keyword>
<evidence type="ECO:0000256" key="10">
    <source>
        <dbReference type="RuleBase" id="RU000488"/>
    </source>
</evidence>
<gene>
    <name evidence="11" type="ORF">GBAR_LOCUS30319</name>
</gene>
<dbReference type="EMBL" id="CASHTH010004284">
    <property type="protein sequence ID" value="CAI8055551.1"/>
    <property type="molecule type" value="Genomic_DNA"/>
</dbReference>
<comment type="subcellular location">
    <subcellularLocation>
        <location evidence="1">Mitochondrion membrane</location>
        <topology evidence="1">Multi-pass membrane protein</topology>
    </subcellularLocation>
</comment>
<keyword evidence="4 9" id="KW-0812">Transmembrane</keyword>
<dbReference type="Gene3D" id="1.50.40.10">
    <property type="entry name" value="Mitochondrial carrier domain"/>
    <property type="match status" value="1"/>
</dbReference>
<comment type="similarity">
    <text evidence="2 10">Belongs to the mitochondrial carrier (TC 2.A.29) family.</text>
</comment>
<dbReference type="PANTHER" id="PTHR45624:SF61">
    <property type="entry name" value="MITOCHONDRIAL BASIC AMINO ACIDS TRANSPORTER"/>
    <property type="match status" value="1"/>
</dbReference>
<evidence type="ECO:0000313" key="11">
    <source>
        <dbReference type="EMBL" id="CAI8055551.1"/>
    </source>
</evidence>
<dbReference type="AlphaFoldDB" id="A0AA35TYV0"/>
<evidence type="ECO:0000256" key="3">
    <source>
        <dbReference type="ARBA" id="ARBA00022448"/>
    </source>
</evidence>
<evidence type="ECO:0000256" key="4">
    <source>
        <dbReference type="ARBA" id="ARBA00022692"/>
    </source>
</evidence>
<evidence type="ECO:0000256" key="9">
    <source>
        <dbReference type="PROSITE-ProRule" id="PRU00282"/>
    </source>
</evidence>
<reference evidence="11" key="1">
    <citation type="submission" date="2023-03" db="EMBL/GenBank/DDBJ databases">
        <authorList>
            <person name="Steffen K."/>
            <person name="Cardenas P."/>
        </authorList>
    </citation>
    <scope>NUCLEOTIDE SEQUENCE</scope>
</reference>
<dbReference type="InterPro" id="IPR023395">
    <property type="entry name" value="MCP_dom_sf"/>
</dbReference>
<evidence type="ECO:0000256" key="5">
    <source>
        <dbReference type="ARBA" id="ARBA00022737"/>
    </source>
</evidence>
<comment type="caution">
    <text evidence="11">The sequence shown here is derived from an EMBL/GenBank/DDBJ whole genome shotgun (WGS) entry which is preliminary data.</text>
</comment>
<dbReference type="PRINTS" id="PR00926">
    <property type="entry name" value="MITOCARRIER"/>
</dbReference>
<dbReference type="GO" id="GO:1990575">
    <property type="term" value="P:mitochondrial L-ornithine transmembrane transport"/>
    <property type="evidence" value="ECO:0007669"/>
    <property type="project" value="TreeGrafter"/>
</dbReference>
<dbReference type="GO" id="GO:0031966">
    <property type="term" value="C:mitochondrial membrane"/>
    <property type="evidence" value="ECO:0007669"/>
    <property type="project" value="UniProtKB-SubCell"/>
</dbReference>
<feature type="repeat" description="Solcar" evidence="9">
    <location>
        <begin position="237"/>
        <end position="325"/>
    </location>
</feature>
<evidence type="ECO:0000256" key="2">
    <source>
        <dbReference type="ARBA" id="ARBA00006375"/>
    </source>
</evidence>
<dbReference type="SUPFAM" id="SSF103506">
    <property type="entry name" value="Mitochondrial carrier"/>
    <property type="match status" value="1"/>
</dbReference>
<organism evidence="11 12">
    <name type="scientific">Geodia barretti</name>
    <name type="common">Barrett's horny sponge</name>
    <dbReference type="NCBI Taxonomy" id="519541"/>
    <lineage>
        <taxon>Eukaryota</taxon>
        <taxon>Metazoa</taxon>
        <taxon>Porifera</taxon>
        <taxon>Demospongiae</taxon>
        <taxon>Heteroscleromorpha</taxon>
        <taxon>Tetractinellida</taxon>
        <taxon>Astrophorina</taxon>
        <taxon>Geodiidae</taxon>
        <taxon>Geodia</taxon>
    </lineage>
</organism>
<dbReference type="PROSITE" id="PS50920">
    <property type="entry name" value="SOLCAR"/>
    <property type="match status" value="3"/>
</dbReference>
<keyword evidence="8 9" id="KW-0472">Membrane</keyword>
<dbReference type="InterPro" id="IPR018108">
    <property type="entry name" value="MCP_transmembrane"/>
</dbReference>
<evidence type="ECO:0000313" key="12">
    <source>
        <dbReference type="Proteomes" id="UP001174909"/>
    </source>
</evidence>
<dbReference type="Pfam" id="PF00153">
    <property type="entry name" value="Mito_carr"/>
    <property type="match status" value="3"/>
</dbReference>
<evidence type="ECO:0000256" key="6">
    <source>
        <dbReference type="ARBA" id="ARBA00022989"/>
    </source>
</evidence>
<keyword evidence="6" id="KW-1133">Transmembrane helix</keyword>
<dbReference type="PANTHER" id="PTHR45624">
    <property type="entry name" value="MITOCHONDRIAL BASIC AMINO ACIDS TRANSPORTER-RELATED"/>
    <property type="match status" value="1"/>
</dbReference>
<dbReference type="Proteomes" id="UP001174909">
    <property type="component" value="Unassembled WGS sequence"/>
</dbReference>
<accession>A0AA35TYV0</accession>
<evidence type="ECO:0000256" key="8">
    <source>
        <dbReference type="ARBA" id="ARBA00023136"/>
    </source>
</evidence>